<reference evidence="2" key="1">
    <citation type="journal article" date="2013" name="PLoS Genet.">
        <title>The genome of Spraguea lophii and the basis of host-microsporidian interactions.</title>
        <authorList>
            <person name="Campbell S.E."/>
            <person name="Williams T.A."/>
            <person name="Yousuf A."/>
            <person name="Soanes D.M."/>
            <person name="Paszkiewicz K.H."/>
            <person name="Williams B.A.P."/>
        </authorList>
    </citation>
    <scope>NUCLEOTIDE SEQUENCE [LARGE SCALE GENOMIC DNA]</scope>
    <source>
        <strain evidence="2">42_110</strain>
    </source>
</reference>
<feature type="non-terminal residue" evidence="1">
    <location>
        <position position="1"/>
    </location>
</feature>
<proteinExistence type="predicted"/>
<accession>S7XL42</accession>
<name>S7XL42_SPRLO</name>
<sequence length="336" mass="39277">IDLFILNNNTRKQGMVNFLNLFMTFIILNYDGFLQNINATNNNINTEERKKVIRIENIKKEKYEINGIMSISSPNCTEQRKQVKITEIEYDGVELEFRDNEQTALIYVEEPDFYRIMNGDLTSNVSDIRLKILSVVFKVTAFIEEKCFHTTLWYNCFSNSIKISTLLQDQPSKTIRLLGLNFCSKYLILPLDCFDNTTNSNSECSGDQDIYNVYPLKPGQGKYDLDNLTIDKDSKTYNIDAFIFNYIYSEVYTKFYYETHNRGMINGYIGKSANQCNMNKEILCLCKKTNKPRDENNKNIILNENSTQTDEIETPNPDLTNKYQCCQKRLEPRKHK</sequence>
<dbReference type="VEuPathDB" id="MicrosporidiaDB:SLOPH_614"/>
<dbReference type="OrthoDB" id="408631at2759"/>
<dbReference type="InParanoid" id="S7XL42"/>
<dbReference type="EMBL" id="ATCN01000122">
    <property type="protein sequence ID" value="EPR79764.1"/>
    <property type="molecule type" value="Genomic_DNA"/>
</dbReference>
<comment type="caution">
    <text evidence="1">The sequence shown here is derived from an EMBL/GenBank/DDBJ whole genome shotgun (WGS) entry which is preliminary data.</text>
</comment>
<keyword evidence="2" id="KW-1185">Reference proteome</keyword>
<protein>
    <submittedName>
        <fullName evidence="1">Uncharacterized protein</fullName>
    </submittedName>
</protein>
<dbReference type="AlphaFoldDB" id="S7XL42"/>
<dbReference type="HOGENOM" id="CLU_078691_0_0_1"/>
<organism evidence="1 2">
    <name type="scientific">Spraguea lophii (strain 42_110)</name>
    <name type="common">Microsporidian parasite</name>
    <dbReference type="NCBI Taxonomy" id="1358809"/>
    <lineage>
        <taxon>Eukaryota</taxon>
        <taxon>Fungi</taxon>
        <taxon>Fungi incertae sedis</taxon>
        <taxon>Microsporidia</taxon>
        <taxon>Spragueidae</taxon>
        <taxon>Spraguea</taxon>
    </lineage>
</organism>
<evidence type="ECO:0000313" key="1">
    <source>
        <dbReference type="EMBL" id="EPR79764.1"/>
    </source>
</evidence>
<gene>
    <name evidence="1" type="ORF">SLOPH_614</name>
</gene>
<evidence type="ECO:0000313" key="2">
    <source>
        <dbReference type="Proteomes" id="UP000014978"/>
    </source>
</evidence>
<dbReference type="Proteomes" id="UP000014978">
    <property type="component" value="Unassembled WGS sequence"/>
</dbReference>